<name>A0A0A9E6R2_ARUDO</name>
<organism evidence="1">
    <name type="scientific">Arundo donax</name>
    <name type="common">Giant reed</name>
    <name type="synonym">Donax arundinaceus</name>
    <dbReference type="NCBI Taxonomy" id="35708"/>
    <lineage>
        <taxon>Eukaryota</taxon>
        <taxon>Viridiplantae</taxon>
        <taxon>Streptophyta</taxon>
        <taxon>Embryophyta</taxon>
        <taxon>Tracheophyta</taxon>
        <taxon>Spermatophyta</taxon>
        <taxon>Magnoliopsida</taxon>
        <taxon>Liliopsida</taxon>
        <taxon>Poales</taxon>
        <taxon>Poaceae</taxon>
        <taxon>PACMAD clade</taxon>
        <taxon>Arundinoideae</taxon>
        <taxon>Arundineae</taxon>
        <taxon>Arundo</taxon>
    </lineage>
</organism>
<proteinExistence type="predicted"/>
<dbReference type="EMBL" id="GBRH01204325">
    <property type="protein sequence ID" value="JAD93570.1"/>
    <property type="molecule type" value="Transcribed_RNA"/>
</dbReference>
<reference evidence="1" key="2">
    <citation type="journal article" date="2015" name="Data Brief">
        <title>Shoot transcriptome of the giant reed, Arundo donax.</title>
        <authorList>
            <person name="Barrero R.A."/>
            <person name="Guerrero F.D."/>
            <person name="Moolhuijzen P."/>
            <person name="Goolsby J.A."/>
            <person name="Tidwell J."/>
            <person name="Bellgard S.E."/>
            <person name="Bellgard M.I."/>
        </authorList>
    </citation>
    <scope>NUCLEOTIDE SEQUENCE</scope>
    <source>
        <tissue evidence="1">Shoot tissue taken approximately 20 cm above the soil surface</tissue>
    </source>
</reference>
<sequence>MPTTAPCCAAAAPSASRT</sequence>
<protein>
    <submittedName>
        <fullName evidence="1">Uncharacterized protein</fullName>
    </submittedName>
</protein>
<reference evidence="1" key="1">
    <citation type="submission" date="2014-09" db="EMBL/GenBank/DDBJ databases">
        <authorList>
            <person name="Magalhaes I.L.F."/>
            <person name="Oliveira U."/>
            <person name="Santos F.R."/>
            <person name="Vidigal T.H.D.A."/>
            <person name="Brescovit A.D."/>
            <person name="Santos A.J."/>
        </authorList>
    </citation>
    <scope>NUCLEOTIDE SEQUENCE</scope>
    <source>
        <tissue evidence="1">Shoot tissue taken approximately 20 cm above the soil surface</tissue>
    </source>
</reference>
<accession>A0A0A9E6R2</accession>
<dbReference type="AlphaFoldDB" id="A0A0A9E6R2"/>
<evidence type="ECO:0000313" key="1">
    <source>
        <dbReference type="EMBL" id="JAD93570.1"/>
    </source>
</evidence>